<dbReference type="AlphaFoldDB" id="A0A926XVL1"/>
<dbReference type="GO" id="GO:0008761">
    <property type="term" value="F:UDP-N-acetylglucosamine 2-epimerase activity"/>
    <property type="evidence" value="ECO:0007669"/>
    <property type="project" value="UniProtKB-EC"/>
</dbReference>
<dbReference type="Gene3D" id="3.40.50.2000">
    <property type="entry name" value="Glycogen Phosphorylase B"/>
    <property type="match status" value="2"/>
</dbReference>
<protein>
    <submittedName>
        <fullName evidence="3">UDP-N-acetylglucosamine 2-epimerase (Non-hydrolyzing)</fullName>
        <ecNumber evidence="3">5.1.3.14</ecNumber>
    </submittedName>
</protein>
<comment type="caution">
    <text evidence="3">The sequence shown here is derived from an EMBL/GenBank/DDBJ whole genome shotgun (WGS) entry which is preliminary data.</text>
</comment>
<dbReference type="Pfam" id="PF02350">
    <property type="entry name" value="Epimerase_2"/>
    <property type="match status" value="1"/>
</dbReference>
<dbReference type="Proteomes" id="UP000598820">
    <property type="component" value="Unassembled WGS sequence"/>
</dbReference>
<dbReference type="PANTHER" id="PTHR43174:SF1">
    <property type="entry name" value="UDP-N-ACETYLGLUCOSAMINE 2-EPIMERASE"/>
    <property type="match status" value="1"/>
</dbReference>
<dbReference type="InterPro" id="IPR003331">
    <property type="entry name" value="UDP_GlcNAc_Epimerase_2_dom"/>
</dbReference>
<dbReference type="NCBIfam" id="TIGR00236">
    <property type="entry name" value="wecB"/>
    <property type="match status" value="1"/>
</dbReference>
<comment type="similarity">
    <text evidence="1">Belongs to the UDP-N-acetylglucosamine 2-epimerase family.</text>
</comment>
<reference evidence="3" key="1">
    <citation type="submission" date="2020-09" db="EMBL/GenBank/DDBJ databases">
        <authorList>
            <person name="Kim M.K."/>
        </authorList>
    </citation>
    <scope>NUCLEOTIDE SEQUENCE</scope>
    <source>
        <strain evidence="3">BT702</strain>
    </source>
</reference>
<evidence type="ECO:0000313" key="4">
    <source>
        <dbReference type="Proteomes" id="UP000598820"/>
    </source>
</evidence>
<keyword evidence="4" id="KW-1185">Reference proteome</keyword>
<evidence type="ECO:0000256" key="1">
    <source>
        <dbReference type="RuleBase" id="RU003513"/>
    </source>
</evidence>
<evidence type="ECO:0000313" key="3">
    <source>
        <dbReference type="EMBL" id="MBD2700705.1"/>
    </source>
</evidence>
<evidence type="ECO:0000259" key="2">
    <source>
        <dbReference type="Pfam" id="PF02350"/>
    </source>
</evidence>
<gene>
    <name evidence="3" type="primary">wecB</name>
    <name evidence="3" type="ORF">IC229_08660</name>
</gene>
<dbReference type="CDD" id="cd03786">
    <property type="entry name" value="GTB_UDP-GlcNAc_2-Epimerase"/>
    <property type="match status" value="1"/>
</dbReference>
<dbReference type="EMBL" id="JACWZY010000005">
    <property type="protein sequence ID" value="MBD2700705.1"/>
    <property type="molecule type" value="Genomic_DNA"/>
</dbReference>
<name>A0A926XVL1_9BACT</name>
<accession>A0A926XVL1</accession>
<dbReference type="SUPFAM" id="SSF53756">
    <property type="entry name" value="UDP-Glycosyltransferase/glycogen phosphorylase"/>
    <property type="match status" value="1"/>
</dbReference>
<organism evidence="3 4">
    <name type="scientific">Spirosoma profusum</name>
    <dbReference type="NCBI Taxonomy" id="2771354"/>
    <lineage>
        <taxon>Bacteria</taxon>
        <taxon>Pseudomonadati</taxon>
        <taxon>Bacteroidota</taxon>
        <taxon>Cytophagia</taxon>
        <taxon>Cytophagales</taxon>
        <taxon>Cytophagaceae</taxon>
        <taxon>Spirosoma</taxon>
    </lineage>
</organism>
<keyword evidence="1 3" id="KW-0413">Isomerase</keyword>
<dbReference type="InterPro" id="IPR029767">
    <property type="entry name" value="WecB-like"/>
</dbReference>
<sequence length="380" mass="42171">MLKLLTLIGARPQIIKASALSRAIRLNFSGQISEVIVHTGQHYDENMSAVFFDELAIPAPAYNLRVGSGKHGEQTAKMIVEVESILELEQPDYLILYGDTNSTLAGAIAASKQHVPIVHIEAGLRSYNKKMPEEVNRILTDHVSTYLFPPTQTGVENLQKEGFTLNNQPPYTMDNPGIFNVGDITYDNSLYFCDVAASRTDITERLQLQESPYALVTIHRNANTDDAMRLNAIFDTLLTIATTYSTKLIIPLHPRTAKQMIALLKENLYKALFSSSKISFLPPVSFLEMITLEQQASLIITDSGGVQKEAYYYQKPCIVLRSETEWVEIVENGAAFLCDANPGLILDAYNSITKSNAIQFRKIYGDGKTAESILNILSGK</sequence>
<feature type="domain" description="UDP-N-acetylglucosamine 2-epimerase" evidence="2">
    <location>
        <begin position="30"/>
        <end position="377"/>
    </location>
</feature>
<dbReference type="RefSeq" id="WP_190886560.1">
    <property type="nucleotide sequence ID" value="NZ_JACWZY010000005.1"/>
</dbReference>
<dbReference type="EC" id="5.1.3.14" evidence="3"/>
<dbReference type="PANTHER" id="PTHR43174">
    <property type="entry name" value="UDP-N-ACETYLGLUCOSAMINE 2-EPIMERASE"/>
    <property type="match status" value="1"/>
</dbReference>
<proteinExistence type="inferred from homology"/>